<proteinExistence type="predicted"/>
<evidence type="ECO:0000313" key="6">
    <source>
        <dbReference type="EMBL" id="CAK8690909.1"/>
    </source>
</evidence>
<comment type="caution">
    <text evidence="6">The sequence shown here is derived from an EMBL/GenBank/DDBJ whole genome shotgun (WGS) entry which is preliminary data.</text>
</comment>
<evidence type="ECO:0000259" key="5">
    <source>
        <dbReference type="PROSITE" id="PS50026"/>
    </source>
</evidence>
<evidence type="ECO:0000256" key="4">
    <source>
        <dbReference type="SAM" id="SignalP"/>
    </source>
</evidence>
<protein>
    <recommendedName>
        <fullName evidence="5">EGF-like domain-containing protein</fullName>
    </recommendedName>
</protein>
<dbReference type="EMBL" id="CAWYQH010000119">
    <property type="protein sequence ID" value="CAK8690909.1"/>
    <property type="molecule type" value="Genomic_DNA"/>
</dbReference>
<dbReference type="Proteomes" id="UP001642483">
    <property type="component" value="Unassembled WGS sequence"/>
</dbReference>
<feature type="transmembrane region" description="Helical" evidence="3">
    <location>
        <begin position="226"/>
        <end position="252"/>
    </location>
</feature>
<reference evidence="6 7" key="1">
    <citation type="submission" date="2024-02" db="EMBL/GenBank/DDBJ databases">
        <authorList>
            <person name="Daric V."/>
            <person name="Darras S."/>
        </authorList>
    </citation>
    <scope>NUCLEOTIDE SEQUENCE [LARGE SCALE GENOMIC DNA]</scope>
</reference>
<dbReference type="PROSITE" id="PS50026">
    <property type="entry name" value="EGF_3"/>
    <property type="match status" value="1"/>
</dbReference>
<organism evidence="6 7">
    <name type="scientific">Clavelina lepadiformis</name>
    <name type="common">Light-bulb sea squirt</name>
    <name type="synonym">Ascidia lepadiformis</name>
    <dbReference type="NCBI Taxonomy" id="159417"/>
    <lineage>
        <taxon>Eukaryota</taxon>
        <taxon>Metazoa</taxon>
        <taxon>Chordata</taxon>
        <taxon>Tunicata</taxon>
        <taxon>Ascidiacea</taxon>
        <taxon>Aplousobranchia</taxon>
        <taxon>Clavelinidae</taxon>
        <taxon>Clavelina</taxon>
    </lineage>
</organism>
<comment type="caution">
    <text evidence="1">Lacks conserved residue(s) required for the propagation of feature annotation.</text>
</comment>
<keyword evidence="1" id="KW-0245">EGF-like domain</keyword>
<name>A0ABP0GGL9_CLALP</name>
<feature type="domain" description="EGF-like" evidence="5">
    <location>
        <begin position="180"/>
        <end position="221"/>
    </location>
</feature>
<keyword evidence="3" id="KW-0472">Membrane</keyword>
<evidence type="ECO:0000256" key="2">
    <source>
        <dbReference type="SAM" id="MobiDB-lite"/>
    </source>
</evidence>
<dbReference type="PROSITE" id="PS01186">
    <property type="entry name" value="EGF_2"/>
    <property type="match status" value="1"/>
</dbReference>
<dbReference type="PANTHER" id="PTHR12199">
    <property type="entry name" value="INTERPHOTORECEPTOR MATRIX PROTEOGLYCAN"/>
    <property type="match status" value="1"/>
</dbReference>
<accession>A0ABP0GGL9</accession>
<feature type="signal peptide" evidence="4">
    <location>
        <begin position="1"/>
        <end position="23"/>
    </location>
</feature>
<evidence type="ECO:0000313" key="7">
    <source>
        <dbReference type="Proteomes" id="UP001642483"/>
    </source>
</evidence>
<keyword evidence="4" id="KW-0732">Signal</keyword>
<feature type="compositionally biased region" description="Polar residues" evidence="2">
    <location>
        <begin position="277"/>
        <end position="286"/>
    </location>
</feature>
<dbReference type="Gene3D" id="2.10.25.10">
    <property type="entry name" value="Laminin"/>
    <property type="match status" value="1"/>
</dbReference>
<dbReference type="SUPFAM" id="SSF57196">
    <property type="entry name" value="EGF/Laminin"/>
    <property type="match status" value="1"/>
</dbReference>
<dbReference type="InterPro" id="IPR039861">
    <property type="entry name" value="IMPG"/>
</dbReference>
<keyword evidence="3" id="KW-1133">Transmembrane helix</keyword>
<gene>
    <name evidence="6" type="ORF">CVLEPA_LOCUS23460</name>
</gene>
<evidence type="ECO:0000256" key="3">
    <source>
        <dbReference type="SAM" id="Phobius"/>
    </source>
</evidence>
<evidence type="ECO:0000256" key="1">
    <source>
        <dbReference type="PROSITE-ProRule" id="PRU00076"/>
    </source>
</evidence>
<dbReference type="InterPro" id="IPR000742">
    <property type="entry name" value="EGF"/>
</dbReference>
<feature type="disulfide bond" evidence="1">
    <location>
        <begin position="188"/>
        <end position="205"/>
    </location>
</feature>
<keyword evidence="7" id="KW-1185">Reference proteome</keyword>
<feature type="compositionally biased region" description="Low complexity" evidence="2">
    <location>
        <begin position="398"/>
        <end position="413"/>
    </location>
</feature>
<keyword evidence="3" id="KW-0812">Transmembrane</keyword>
<keyword evidence="1" id="KW-1015">Disulfide bond</keyword>
<sequence>MKYFCLKLTILSICLLKFQTVNSQQNGVFPFVASFELSVDAEKSYTTKLRLTSSVNATFNQSIFENAAMNIYDGLLGSGGFLRLTITSNDTNNLQYVVFYNYSTFASSLGISDDTIASTIGNVTYLSIQFGSDSAFRSLYNLSTSGFEFTGNSLCPLVDQQCGTYASCREDNKGVSISCISKCLENFCVNDGWCIHDDPNQTPVCSCRVGYNWWYVGEHCETLFHIWMLVVYCIVVGLILFLLIPLLTWWCIKRIDGRIAKEKEKKKLKAKKEKQDITTTYTNGNVSAAKPAPPQTENIEPQVENMKQRTGSVSSHSSHDSATNHPASLSTSRASTPSHREAEEDERYQSDGTSSSDSEVERAVAPPVYLQVKKPSAQTREMRNGYLPHPNAQTQQDTRSMTSSETASTSTSGSYGGTGDMVHEQEQQYEQVYNRPLVSIGYIYVSTTR</sequence>
<feature type="compositionally biased region" description="Polar residues" evidence="2">
    <location>
        <begin position="323"/>
        <end position="337"/>
    </location>
</feature>
<feature type="chain" id="PRO_5047121489" description="EGF-like domain-containing protein" evidence="4">
    <location>
        <begin position="24"/>
        <end position="449"/>
    </location>
</feature>
<dbReference type="PANTHER" id="PTHR12199:SF5">
    <property type="entry name" value="MUCIN-2-LIKE ISOFORM X1"/>
    <property type="match status" value="1"/>
</dbReference>
<feature type="region of interest" description="Disordered" evidence="2">
    <location>
        <begin position="263"/>
        <end position="420"/>
    </location>
</feature>